<dbReference type="InterPro" id="IPR006119">
    <property type="entry name" value="Resolv_N"/>
</dbReference>
<evidence type="ECO:0000256" key="1">
    <source>
        <dbReference type="ARBA" id="ARBA00022908"/>
    </source>
</evidence>
<feature type="active site" description="O-(5'-phospho-DNA)-serine intermediate" evidence="4">
    <location>
        <position position="13"/>
    </location>
</feature>
<dbReference type="SUPFAM" id="SSF53041">
    <property type="entry name" value="Resolvase-like"/>
    <property type="match status" value="1"/>
</dbReference>
<dbReference type="PROSITE" id="PS51736">
    <property type="entry name" value="RECOMBINASES_3"/>
    <property type="match status" value="1"/>
</dbReference>
<keyword evidence="3" id="KW-0233">DNA recombination</keyword>
<dbReference type="Gene3D" id="3.40.50.1390">
    <property type="entry name" value="Resolvase, N-terminal catalytic domain"/>
    <property type="match status" value="1"/>
</dbReference>
<dbReference type="InterPro" id="IPR036162">
    <property type="entry name" value="Resolvase-like_N_sf"/>
</dbReference>
<dbReference type="SMART" id="SM00857">
    <property type="entry name" value="Resolvase"/>
    <property type="match status" value="1"/>
</dbReference>
<dbReference type="Pfam" id="PF13408">
    <property type="entry name" value="Zn_ribbon_recom"/>
    <property type="match status" value="1"/>
</dbReference>
<accession>A0ABQ3V6R2</accession>
<dbReference type="InterPro" id="IPR050639">
    <property type="entry name" value="SSR_resolvase"/>
</dbReference>
<feature type="domain" description="Resolvase/invertase-type recombinase catalytic" evidence="6">
    <location>
        <begin position="5"/>
        <end position="152"/>
    </location>
</feature>
<feature type="coiled-coil region" evidence="5">
    <location>
        <begin position="448"/>
        <end position="475"/>
    </location>
</feature>
<reference evidence="8 9" key="1">
    <citation type="journal article" date="2021" name="Int. J. Syst. Evol. Microbiol.">
        <title>Reticulibacter mediterranei gen. nov., sp. nov., within the new family Reticulibacteraceae fam. nov., and Ktedonospora formicarum gen. nov., sp. nov., Ktedonobacter robiniae sp. nov., Dictyobacter formicarum sp. nov. and Dictyobacter arantiisoli sp. nov., belonging to the class Ktedonobacteria.</title>
        <authorList>
            <person name="Yabe S."/>
            <person name="Zheng Y."/>
            <person name="Wang C.M."/>
            <person name="Sakai Y."/>
            <person name="Abe K."/>
            <person name="Yokota A."/>
            <person name="Donadio S."/>
            <person name="Cavaletti L."/>
            <person name="Monciardini P."/>
        </authorList>
    </citation>
    <scope>NUCLEOTIDE SEQUENCE [LARGE SCALE GENOMIC DNA]</scope>
    <source>
        <strain evidence="8 9">SOSP1-30</strain>
    </source>
</reference>
<dbReference type="InterPro" id="IPR038109">
    <property type="entry name" value="DNA_bind_recomb_sf"/>
</dbReference>
<dbReference type="CDD" id="cd00338">
    <property type="entry name" value="Ser_Recombinase"/>
    <property type="match status" value="1"/>
</dbReference>
<evidence type="ECO:0000256" key="5">
    <source>
        <dbReference type="SAM" id="Coils"/>
    </source>
</evidence>
<dbReference type="PROSITE" id="PS00397">
    <property type="entry name" value="RECOMBINASES_1"/>
    <property type="match status" value="1"/>
</dbReference>
<dbReference type="PROSITE" id="PS51737">
    <property type="entry name" value="RECOMBINASE_DNA_BIND"/>
    <property type="match status" value="1"/>
</dbReference>
<dbReference type="InterPro" id="IPR011109">
    <property type="entry name" value="DNA_bind_recombinase_dom"/>
</dbReference>
<gene>
    <name evidence="8" type="ORF">KSB_91390</name>
</gene>
<dbReference type="PANTHER" id="PTHR30461">
    <property type="entry name" value="DNA-INVERTASE FROM LAMBDOID PROPHAGE"/>
    <property type="match status" value="1"/>
</dbReference>
<evidence type="ECO:0000313" key="9">
    <source>
        <dbReference type="Proteomes" id="UP000654345"/>
    </source>
</evidence>
<evidence type="ECO:0000259" key="7">
    <source>
        <dbReference type="PROSITE" id="PS51737"/>
    </source>
</evidence>
<evidence type="ECO:0000256" key="3">
    <source>
        <dbReference type="ARBA" id="ARBA00023172"/>
    </source>
</evidence>
<dbReference type="EMBL" id="BNJG01000006">
    <property type="protein sequence ID" value="GHO60664.1"/>
    <property type="molecule type" value="Genomic_DNA"/>
</dbReference>
<evidence type="ECO:0000256" key="4">
    <source>
        <dbReference type="PROSITE-ProRule" id="PRU10137"/>
    </source>
</evidence>
<protein>
    <submittedName>
        <fullName evidence="8">DNA recombinase</fullName>
    </submittedName>
</protein>
<dbReference type="Pfam" id="PF00239">
    <property type="entry name" value="Resolvase"/>
    <property type="match status" value="1"/>
</dbReference>
<keyword evidence="9" id="KW-1185">Reference proteome</keyword>
<keyword evidence="5" id="KW-0175">Coiled coil</keyword>
<dbReference type="InterPro" id="IPR006118">
    <property type="entry name" value="Recombinase_CS"/>
</dbReference>
<dbReference type="PANTHER" id="PTHR30461:SF23">
    <property type="entry name" value="DNA RECOMBINASE-RELATED"/>
    <property type="match status" value="1"/>
</dbReference>
<dbReference type="Gene3D" id="3.90.1750.20">
    <property type="entry name" value="Putative Large Serine Recombinase, Chain B, Domain 2"/>
    <property type="match status" value="1"/>
</dbReference>
<feature type="domain" description="Recombinase" evidence="7">
    <location>
        <begin position="161"/>
        <end position="306"/>
    </location>
</feature>
<dbReference type="InterPro" id="IPR025827">
    <property type="entry name" value="Zn_ribbon_recom_dom"/>
</dbReference>
<evidence type="ECO:0000256" key="2">
    <source>
        <dbReference type="ARBA" id="ARBA00023125"/>
    </source>
</evidence>
<name>A0ABQ3V6R2_9CHLR</name>
<dbReference type="Pfam" id="PF07508">
    <property type="entry name" value="Recombinase"/>
    <property type="match status" value="1"/>
</dbReference>
<sequence length="623" mass="71504">MKPTQVALYARVSSEQQNEARTIESQVADLRTRIAATGVALPAELEFVDNGYSGATLIRPALERLRDVAAAGDIDQVYMHCPDRLARNYAHQVLLLEEFGRSGVEVIFLNREVGQTLEDQLLLQVQGMIAEYEREKILERSRRGKRHGAQVGKISVLGGAPYGYRYVTKQEGDGEAHFEIVWEEARVVHQVFEWVGRDRCSIGEVRRRLEADKERTRTGKTTWDRATIGGMLHNPAYKGEAAFGKTVIEPLRPRLRAQRGSSLQPKHAYSHRDLPSDQWMSIPVPALVDAALFDAVAEQLQENRERARVPQRGAKYLLQGLIVCACCGYAYYGKGISPSGRKYHERSYTYYRCIGADAYRFGGVRLCWNKQLRTDLADEAVWEEVCRLLEHPERLEQEYRRRLVQQEKTPNELSHLEACMGRLRQGIARLIDSYADGLIDKGEFEPRIARMRERLKQIEEQAQQIKDEASLEHELTLILGRLDEFAARMKTGLRDADWQTRREIIRALVKRVEIDQEQVRMIFRVNPPPQAPQLPSEKDSQSLQHCRGRDDRTLRCSAERAFPGPIFQISSFEQSAYELEKPTIVDMFCERFKHNIMRQTVEACGNIAFQEPRRSCPGFIDFL</sequence>
<evidence type="ECO:0000313" key="8">
    <source>
        <dbReference type="EMBL" id="GHO60664.1"/>
    </source>
</evidence>
<evidence type="ECO:0000259" key="6">
    <source>
        <dbReference type="PROSITE" id="PS51736"/>
    </source>
</evidence>
<comment type="caution">
    <text evidence="8">The sequence shown here is derived from an EMBL/GenBank/DDBJ whole genome shotgun (WGS) entry which is preliminary data.</text>
</comment>
<keyword evidence="1" id="KW-0229">DNA integration</keyword>
<dbReference type="Proteomes" id="UP000654345">
    <property type="component" value="Unassembled WGS sequence"/>
</dbReference>
<proteinExistence type="predicted"/>
<keyword evidence="2" id="KW-0238">DNA-binding</keyword>
<organism evidence="8 9">
    <name type="scientific">Ktedonobacter robiniae</name>
    <dbReference type="NCBI Taxonomy" id="2778365"/>
    <lineage>
        <taxon>Bacteria</taxon>
        <taxon>Bacillati</taxon>
        <taxon>Chloroflexota</taxon>
        <taxon>Ktedonobacteria</taxon>
        <taxon>Ktedonobacterales</taxon>
        <taxon>Ktedonobacteraceae</taxon>
        <taxon>Ktedonobacter</taxon>
    </lineage>
</organism>